<dbReference type="AlphaFoldDB" id="A0A7S2XKD7"/>
<accession>A0A7S2XKD7</accession>
<name>A0A7S2XKD7_9STRA</name>
<gene>
    <name evidence="1" type="ORF">ASEP1449_LOCUS3192</name>
</gene>
<organism evidence="1">
    <name type="scientific">Attheya septentrionalis</name>
    <dbReference type="NCBI Taxonomy" id="420275"/>
    <lineage>
        <taxon>Eukaryota</taxon>
        <taxon>Sar</taxon>
        <taxon>Stramenopiles</taxon>
        <taxon>Ochrophyta</taxon>
        <taxon>Bacillariophyta</taxon>
        <taxon>Coscinodiscophyceae</taxon>
        <taxon>Chaetocerotophycidae</taxon>
        <taxon>Chaetocerotales</taxon>
        <taxon>Attheyaceae</taxon>
        <taxon>Attheya</taxon>
    </lineage>
</organism>
<reference evidence="1" key="1">
    <citation type="submission" date="2021-01" db="EMBL/GenBank/DDBJ databases">
        <authorList>
            <person name="Corre E."/>
            <person name="Pelletier E."/>
            <person name="Niang G."/>
            <person name="Scheremetjew M."/>
            <person name="Finn R."/>
            <person name="Kale V."/>
            <person name="Holt S."/>
            <person name="Cochrane G."/>
            <person name="Meng A."/>
            <person name="Brown T."/>
            <person name="Cohen L."/>
        </authorList>
    </citation>
    <scope>NUCLEOTIDE SEQUENCE</scope>
    <source>
        <strain evidence="1">CCMP2084</strain>
    </source>
</reference>
<protein>
    <submittedName>
        <fullName evidence="1">Uncharacterized protein</fullName>
    </submittedName>
</protein>
<proteinExistence type="predicted"/>
<sequence length="282" mass="32696">MKNVSVNTPTNKYHLTMSCSLQSSLPAKNHLQTSSSRWITQYREGQQKKMLVNDVRSHWLISQRTWTASKGMRCAIMQHIARIIAHRNGRGNDLERSSPQVVAHFELGLYCSAQNYQEYTNLHNLETRLENHAKLMAHAAAQAMEHRNRIKQRHALLRKKLGDDRILNILKFIEQIEKVRRFTKESIKSHFSSGTDNQIVLPPTILKLFYSTPLVDRWNMIYSKSPEVDNELLSISQITWVQMMREAKENLTAHRDFLRASKRSMVPNNPPSQFSRLATSCS</sequence>
<dbReference type="EMBL" id="HBHQ01004789">
    <property type="protein sequence ID" value="CAD9811367.1"/>
    <property type="molecule type" value="Transcribed_RNA"/>
</dbReference>
<evidence type="ECO:0000313" key="1">
    <source>
        <dbReference type="EMBL" id="CAD9811367.1"/>
    </source>
</evidence>